<dbReference type="EMBL" id="JAGMUV010000004">
    <property type="protein sequence ID" value="KAH7161690.1"/>
    <property type="molecule type" value="Genomic_DNA"/>
</dbReference>
<evidence type="ECO:0000256" key="1">
    <source>
        <dbReference type="SAM" id="Phobius"/>
    </source>
</evidence>
<organism evidence="2 3">
    <name type="scientific">Dactylonectria macrodidyma</name>
    <dbReference type="NCBI Taxonomy" id="307937"/>
    <lineage>
        <taxon>Eukaryota</taxon>
        <taxon>Fungi</taxon>
        <taxon>Dikarya</taxon>
        <taxon>Ascomycota</taxon>
        <taxon>Pezizomycotina</taxon>
        <taxon>Sordariomycetes</taxon>
        <taxon>Hypocreomycetidae</taxon>
        <taxon>Hypocreales</taxon>
        <taxon>Nectriaceae</taxon>
        <taxon>Dactylonectria</taxon>
    </lineage>
</organism>
<evidence type="ECO:0000313" key="2">
    <source>
        <dbReference type="EMBL" id="KAH7161690.1"/>
    </source>
</evidence>
<sequence>MALSNSAVTIGVWTDYSRNGALAKTLTLSNRDAVALLAFLATLVGIVGVRSWRITRFILFIVFAPKSAPQGDLSDRGTETTVLPQHVILRNSETATGAAIGLLSCGFLKGNPTAAKNQHRLGTTLLSVLALGHGMTFIALSILTSQIVLGRTVVSKPTSTCGIWRPFHNRSDENFFEYHQELKLDATLDADNYVQNCYFGSGKSGIFNCQSLMSQSIPFSVSEKAGCPFANDVCRTNTSFVLDTGNVSISQLGINTKLADQLYFRRQSICAPIREEPFFFRNLTSDDVPWLKEGEVDTQYLFDIGQEDETILHGVRNSYQSTSYDLTAYLGAIDDSLKTEPRTAPLRVSEELYRGRHGLSLVLLSGSGITFSEESDDPVWSVHTKVERPRGTPWTKPLNIIGCDERFQICAKFNNRCLPWSGLFPKYNTTELDEKAADDKHASLNINITLSIVIEMVDETSIPSSIAHRAGSSALRATRTMNDGFQFRLEPEQWKMELKYWFAVAMSRLQLNVYKTAEKPEGLDPNRSRNLLADVPFIEVLCGSIKFVSSNHTSLSFVGVVVIVVVSASLLFLSFFEVLISLVPSKWHGRWASQWESSENLALLEGKKSLENESVST</sequence>
<feature type="transmembrane region" description="Helical" evidence="1">
    <location>
        <begin position="555"/>
        <end position="580"/>
    </location>
</feature>
<protein>
    <submittedName>
        <fullName evidence="2">Uncharacterized protein</fullName>
    </submittedName>
</protein>
<dbReference type="AlphaFoldDB" id="A0A9P9FIJ1"/>
<keyword evidence="1" id="KW-0472">Membrane</keyword>
<feature type="transmembrane region" description="Helical" evidence="1">
    <location>
        <begin position="125"/>
        <end position="149"/>
    </location>
</feature>
<keyword evidence="1" id="KW-1133">Transmembrane helix</keyword>
<feature type="transmembrane region" description="Helical" evidence="1">
    <location>
        <begin position="33"/>
        <end position="52"/>
    </location>
</feature>
<accession>A0A9P9FIJ1</accession>
<name>A0A9P9FIJ1_9HYPO</name>
<comment type="caution">
    <text evidence="2">The sequence shown here is derived from an EMBL/GenBank/DDBJ whole genome shotgun (WGS) entry which is preliminary data.</text>
</comment>
<dbReference type="OrthoDB" id="3540210at2759"/>
<gene>
    <name evidence="2" type="ORF">EDB81DRAFT_756199</name>
</gene>
<reference evidence="2" key="1">
    <citation type="journal article" date="2021" name="Nat. Commun.">
        <title>Genetic determinants of endophytism in the Arabidopsis root mycobiome.</title>
        <authorList>
            <person name="Mesny F."/>
            <person name="Miyauchi S."/>
            <person name="Thiergart T."/>
            <person name="Pickel B."/>
            <person name="Atanasova L."/>
            <person name="Karlsson M."/>
            <person name="Huettel B."/>
            <person name="Barry K.W."/>
            <person name="Haridas S."/>
            <person name="Chen C."/>
            <person name="Bauer D."/>
            <person name="Andreopoulos W."/>
            <person name="Pangilinan J."/>
            <person name="LaButti K."/>
            <person name="Riley R."/>
            <person name="Lipzen A."/>
            <person name="Clum A."/>
            <person name="Drula E."/>
            <person name="Henrissat B."/>
            <person name="Kohler A."/>
            <person name="Grigoriev I.V."/>
            <person name="Martin F.M."/>
            <person name="Hacquard S."/>
        </authorList>
    </citation>
    <scope>NUCLEOTIDE SEQUENCE</scope>
    <source>
        <strain evidence="2">MPI-CAGE-AT-0147</strain>
    </source>
</reference>
<evidence type="ECO:0000313" key="3">
    <source>
        <dbReference type="Proteomes" id="UP000738349"/>
    </source>
</evidence>
<keyword evidence="3" id="KW-1185">Reference proteome</keyword>
<dbReference type="Proteomes" id="UP000738349">
    <property type="component" value="Unassembled WGS sequence"/>
</dbReference>
<proteinExistence type="predicted"/>
<keyword evidence="1" id="KW-0812">Transmembrane</keyword>